<dbReference type="AlphaFoldDB" id="A0A2H0C1R8"/>
<sequence>MFDIQKSDLLFEVKDIFGKHIRTTRAYWNKIFLIKHKELEVSQAEVIDLLQNPDEVRKSVQDPFIHLYYKDLDENFLVVVVKYLNNHGFVITIYKTSKLKRKGEKIWPK</sequence>
<protein>
    <recommendedName>
        <fullName evidence="3">Phage-Barnase-EndoU-ColicinE5/D-RelE like nuclease 3 domain-containing protein</fullName>
    </recommendedName>
</protein>
<gene>
    <name evidence="1" type="ORF">COW97_01070</name>
</gene>
<reference evidence="1 2" key="1">
    <citation type="submission" date="2017-09" db="EMBL/GenBank/DDBJ databases">
        <title>Depth-based differentiation of microbial function through sediment-hosted aquifers and enrichment of novel symbionts in the deep terrestrial subsurface.</title>
        <authorList>
            <person name="Probst A.J."/>
            <person name="Ladd B."/>
            <person name="Jarett J.K."/>
            <person name="Geller-Mcgrath D.E."/>
            <person name="Sieber C.M."/>
            <person name="Emerson J.B."/>
            <person name="Anantharaman K."/>
            <person name="Thomas B.C."/>
            <person name="Malmstrom R."/>
            <person name="Stieglmeier M."/>
            <person name="Klingl A."/>
            <person name="Woyke T."/>
            <person name="Ryan C.M."/>
            <person name="Banfield J.F."/>
        </authorList>
    </citation>
    <scope>NUCLEOTIDE SEQUENCE [LARGE SCALE GENOMIC DNA]</scope>
    <source>
        <strain evidence="1">CG22_combo_CG10-13_8_21_14_all_34_12</strain>
    </source>
</reference>
<dbReference type="EMBL" id="PCTC01000019">
    <property type="protein sequence ID" value="PIP63699.1"/>
    <property type="molecule type" value="Genomic_DNA"/>
</dbReference>
<evidence type="ECO:0000313" key="1">
    <source>
        <dbReference type="EMBL" id="PIP63699.1"/>
    </source>
</evidence>
<evidence type="ECO:0000313" key="2">
    <source>
        <dbReference type="Proteomes" id="UP000229699"/>
    </source>
</evidence>
<dbReference type="Proteomes" id="UP000229699">
    <property type="component" value="Unassembled WGS sequence"/>
</dbReference>
<evidence type="ECO:0008006" key="3">
    <source>
        <dbReference type="Google" id="ProtNLM"/>
    </source>
</evidence>
<accession>A0A2H0C1R8</accession>
<comment type="caution">
    <text evidence="1">The sequence shown here is derived from an EMBL/GenBank/DDBJ whole genome shotgun (WGS) entry which is preliminary data.</text>
</comment>
<organism evidence="1 2">
    <name type="scientific">Candidatus Roizmanbacteria bacterium CG22_combo_CG10-13_8_21_14_all_34_12</name>
    <dbReference type="NCBI Taxonomy" id="1974860"/>
    <lineage>
        <taxon>Bacteria</taxon>
        <taxon>Candidatus Roizmaniibacteriota</taxon>
    </lineage>
</organism>
<name>A0A2H0C1R8_9BACT</name>
<proteinExistence type="predicted"/>